<evidence type="ECO:0000256" key="7">
    <source>
        <dbReference type="ARBA" id="ARBA00022798"/>
    </source>
</evidence>
<dbReference type="Gene3D" id="3.30.420.40">
    <property type="match status" value="2"/>
</dbReference>
<dbReference type="PROSITE" id="PS00933">
    <property type="entry name" value="FGGY_KINASES_1"/>
    <property type="match status" value="1"/>
</dbReference>
<dbReference type="EMBL" id="CDMZ01002277">
    <property type="protein sequence ID" value="CEM41632.1"/>
    <property type="molecule type" value="Genomic_DNA"/>
</dbReference>
<comment type="pathway">
    <text evidence="1">Polyol metabolism; glycerol degradation via glycerol kinase pathway; sn-glycerol 3-phosphate from glycerol: step 1/1.</text>
</comment>
<dbReference type="EC" id="2.7.1.30" evidence="3"/>
<dbReference type="NCBIfam" id="NF000756">
    <property type="entry name" value="PRK00047.1"/>
    <property type="match status" value="1"/>
</dbReference>
<dbReference type="PANTHER" id="PTHR10196">
    <property type="entry name" value="SUGAR KINASE"/>
    <property type="match status" value="1"/>
</dbReference>
<evidence type="ECO:0000256" key="9">
    <source>
        <dbReference type="ARBA" id="ARBA00043149"/>
    </source>
</evidence>
<dbReference type="VEuPathDB" id="CryptoDB:Cvel_26154"/>
<accession>A0A0G4HCM2</accession>
<dbReference type="GO" id="GO:0019563">
    <property type="term" value="P:glycerol catabolic process"/>
    <property type="evidence" value="ECO:0007669"/>
    <property type="project" value="UniProtKB-UniPathway"/>
</dbReference>
<dbReference type="PhylomeDB" id="A0A0G4HCM2"/>
<organism evidence="13">
    <name type="scientific">Chromera velia CCMP2878</name>
    <dbReference type="NCBI Taxonomy" id="1169474"/>
    <lineage>
        <taxon>Eukaryota</taxon>
        <taxon>Sar</taxon>
        <taxon>Alveolata</taxon>
        <taxon>Colpodellida</taxon>
        <taxon>Chromeraceae</taxon>
        <taxon>Chromera</taxon>
    </lineage>
</organism>
<feature type="domain" description="Carbohydrate kinase FGGY N-terminal" evidence="11">
    <location>
        <begin position="74"/>
        <end position="350"/>
    </location>
</feature>
<evidence type="ECO:0000256" key="6">
    <source>
        <dbReference type="ARBA" id="ARBA00022777"/>
    </source>
</evidence>
<dbReference type="GO" id="GO:0006641">
    <property type="term" value="P:triglyceride metabolic process"/>
    <property type="evidence" value="ECO:0007669"/>
    <property type="project" value="TreeGrafter"/>
</dbReference>
<dbReference type="InterPro" id="IPR005999">
    <property type="entry name" value="Glycerol_kin"/>
</dbReference>
<gene>
    <name evidence="13" type="ORF">Cvel_26154</name>
</gene>
<dbReference type="InterPro" id="IPR043129">
    <property type="entry name" value="ATPase_NBD"/>
</dbReference>
<keyword evidence="8" id="KW-0067">ATP-binding</keyword>
<dbReference type="PROSITE" id="PS00445">
    <property type="entry name" value="FGGY_KINASES_2"/>
    <property type="match status" value="1"/>
</dbReference>
<dbReference type="GO" id="GO:0005524">
    <property type="term" value="F:ATP binding"/>
    <property type="evidence" value="ECO:0007669"/>
    <property type="project" value="UniProtKB-KW"/>
</dbReference>
<dbReference type="AlphaFoldDB" id="A0A0G4HCM2"/>
<dbReference type="InterPro" id="IPR018484">
    <property type="entry name" value="FGGY_N"/>
</dbReference>
<dbReference type="FunFam" id="3.30.420.40:FF:000108">
    <property type="entry name" value="Glycerol kinase, glycosomal"/>
    <property type="match status" value="1"/>
</dbReference>
<keyword evidence="4 10" id="KW-0808">Transferase</keyword>
<dbReference type="CDD" id="cd07792">
    <property type="entry name" value="ASKHA_NBD_FGGY_GK1-3-like"/>
    <property type="match status" value="1"/>
</dbReference>
<dbReference type="FunFam" id="3.30.420.40:FF:000086">
    <property type="entry name" value="Glycerol kinase"/>
    <property type="match status" value="1"/>
</dbReference>
<evidence type="ECO:0000256" key="1">
    <source>
        <dbReference type="ARBA" id="ARBA00005190"/>
    </source>
</evidence>
<dbReference type="Pfam" id="PF00370">
    <property type="entry name" value="FGGY_N"/>
    <property type="match status" value="1"/>
</dbReference>
<dbReference type="InterPro" id="IPR018485">
    <property type="entry name" value="FGGY_C"/>
</dbReference>
<feature type="domain" description="Carbohydrate kinase FGGY C-terminal" evidence="12">
    <location>
        <begin position="360"/>
        <end position="551"/>
    </location>
</feature>
<sequence length="599" mass="65535">MLTALQSVCSRSFGFRLVGCCLFALASTSPSSSFSLRGFQYPLLRQRRQTLPVFSSRLSASPYTSLVDMPRDIIASIDQGTQSSRVILFDKKTRIVTARHQEHKQIHPQSGWVEHDPMEILGNVRRLLHDSVIHYKHMREKSPSLTLLRQNSKASTEATGIELHAIGIANQRETVVAWDKTTGKPLHNAIVWLDTRTQSLVDDFKQNSAKGAGLVEFLREKTGLPLATYFSALKMKWLIDNCAEVKKAVEEGRCCLGTIDTWLLWNLTGGVEGGAFVTDVTNASRTLLMNLKTCQWDEELLQLFGIPRQCLAEIRSNSEVYGTVKGTNSPLLEGTPVSGCAGDQQAACLGQLLFEEGQVKCTYGTGAFILMNTGEKATPSTHGLLTTPCYKLGKEAPVIYALEGSIAIAGAAVSWLKHNLGLLSHAAETEALLESVEDSEGVVFVPAFSGLYAPRWRPDARGTILGLSQKTQRAHIVRALFEGLGCQLREVVEAMRSDTGLKELVSVRADGGMSVNSPFLQLTADILQLPVERPVTSEVTSLGAAFAAGLAVGFWKDLEEVRDAVVGEEIFEPSKDAEWVSERVGLWDEGVKRSLGWSV</sequence>
<dbReference type="PANTHER" id="PTHR10196:SF69">
    <property type="entry name" value="GLYCEROL KINASE"/>
    <property type="match status" value="1"/>
</dbReference>
<dbReference type="InterPro" id="IPR042018">
    <property type="entry name" value="GK1-3_metazoan-type"/>
</dbReference>
<dbReference type="InterPro" id="IPR018483">
    <property type="entry name" value="Carb_kinase_FGGY_CS"/>
</dbReference>
<keyword evidence="7" id="KW-0319">Glycerol metabolism</keyword>
<dbReference type="GO" id="GO:0005739">
    <property type="term" value="C:mitochondrion"/>
    <property type="evidence" value="ECO:0007669"/>
    <property type="project" value="TreeGrafter"/>
</dbReference>
<evidence type="ECO:0000256" key="10">
    <source>
        <dbReference type="RuleBase" id="RU003733"/>
    </source>
</evidence>
<keyword evidence="5" id="KW-0547">Nucleotide-binding</keyword>
<dbReference type="GO" id="GO:0004370">
    <property type="term" value="F:glycerol kinase activity"/>
    <property type="evidence" value="ECO:0007669"/>
    <property type="project" value="UniProtKB-EC"/>
</dbReference>
<keyword evidence="6 10" id="KW-0418">Kinase</keyword>
<evidence type="ECO:0000259" key="12">
    <source>
        <dbReference type="Pfam" id="PF02782"/>
    </source>
</evidence>
<evidence type="ECO:0000259" key="11">
    <source>
        <dbReference type="Pfam" id="PF00370"/>
    </source>
</evidence>
<evidence type="ECO:0000256" key="8">
    <source>
        <dbReference type="ARBA" id="ARBA00022840"/>
    </source>
</evidence>
<dbReference type="Pfam" id="PF02782">
    <property type="entry name" value="FGGY_C"/>
    <property type="match status" value="1"/>
</dbReference>
<dbReference type="GO" id="GO:0046167">
    <property type="term" value="P:glycerol-3-phosphate biosynthetic process"/>
    <property type="evidence" value="ECO:0007669"/>
    <property type="project" value="TreeGrafter"/>
</dbReference>
<comment type="similarity">
    <text evidence="2 10">Belongs to the FGGY kinase family.</text>
</comment>
<evidence type="ECO:0000256" key="5">
    <source>
        <dbReference type="ARBA" id="ARBA00022741"/>
    </source>
</evidence>
<protein>
    <recommendedName>
        <fullName evidence="3">glycerol kinase</fullName>
        <ecNumber evidence="3">2.7.1.30</ecNumber>
    </recommendedName>
    <alternativeName>
        <fullName evidence="9">ATP:glycerol 3-phosphotransferase</fullName>
    </alternativeName>
</protein>
<dbReference type="SUPFAM" id="SSF53067">
    <property type="entry name" value="Actin-like ATPase domain"/>
    <property type="match status" value="2"/>
</dbReference>
<dbReference type="NCBIfam" id="TIGR01311">
    <property type="entry name" value="glycerol_kin"/>
    <property type="match status" value="1"/>
</dbReference>
<evidence type="ECO:0000313" key="13">
    <source>
        <dbReference type="EMBL" id="CEM41632.1"/>
    </source>
</evidence>
<evidence type="ECO:0000256" key="2">
    <source>
        <dbReference type="ARBA" id="ARBA00009156"/>
    </source>
</evidence>
<evidence type="ECO:0000256" key="4">
    <source>
        <dbReference type="ARBA" id="ARBA00022679"/>
    </source>
</evidence>
<evidence type="ECO:0000256" key="3">
    <source>
        <dbReference type="ARBA" id="ARBA00012099"/>
    </source>
</evidence>
<proteinExistence type="inferred from homology"/>
<name>A0A0G4HCM2_9ALVE</name>
<dbReference type="UniPathway" id="UPA00618">
    <property type="reaction ID" value="UER00672"/>
</dbReference>
<reference evidence="13" key="1">
    <citation type="submission" date="2014-11" db="EMBL/GenBank/DDBJ databases">
        <authorList>
            <person name="Otto D Thomas"/>
            <person name="Naeem Raeece"/>
        </authorList>
    </citation>
    <scope>NUCLEOTIDE SEQUENCE</scope>
</reference>